<dbReference type="GO" id="GO:0006508">
    <property type="term" value="P:proteolysis"/>
    <property type="evidence" value="ECO:0007669"/>
    <property type="project" value="UniProtKB-KW"/>
</dbReference>
<keyword evidence="3" id="KW-0053">Apoptosis</keyword>
<evidence type="ECO:0000256" key="1">
    <source>
        <dbReference type="ARBA" id="ARBA00010134"/>
    </source>
</evidence>
<dbReference type="GO" id="GO:0045476">
    <property type="term" value="P:nurse cell apoptotic process"/>
    <property type="evidence" value="ECO:0007669"/>
    <property type="project" value="UniProtKB-ARBA"/>
</dbReference>
<evidence type="ECO:0000259" key="9">
    <source>
        <dbReference type="PROSITE" id="PS50207"/>
    </source>
</evidence>
<protein>
    <recommendedName>
        <fullName evidence="15">Caspase family p20 domain-containing protein</fullName>
    </recommendedName>
</protein>
<gene>
    <name evidence="14" type="ORF">g.39448</name>
    <name evidence="13" type="ORF">g.39450</name>
    <name evidence="12" type="ORF">g.39453</name>
    <name evidence="11" type="ORF">g.39455</name>
</gene>
<dbReference type="GO" id="GO:0016322">
    <property type="term" value="P:neuron remodeling"/>
    <property type="evidence" value="ECO:0007669"/>
    <property type="project" value="UniProtKB-ARBA"/>
</dbReference>
<dbReference type="EMBL" id="GEDC01003770">
    <property type="protein sequence ID" value="JAS33528.1"/>
    <property type="molecule type" value="Transcribed_RNA"/>
</dbReference>
<dbReference type="PANTHER" id="PTHR10454:SF232">
    <property type="entry name" value="AT03047P-RELATED"/>
    <property type="match status" value="1"/>
</dbReference>
<evidence type="ECO:0000313" key="12">
    <source>
        <dbReference type="EMBL" id="JAS21064.1"/>
    </source>
</evidence>
<dbReference type="CDD" id="cd00032">
    <property type="entry name" value="CASc"/>
    <property type="match status" value="1"/>
</dbReference>
<dbReference type="PROSITE" id="PS50207">
    <property type="entry name" value="CASPASE_P10"/>
    <property type="match status" value="1"/>
</dbReference>
<keyword evidence="2" id="KW-0645">Protease</keyword>
<reference evidence="11" key="1">
    <citation type="submission" date="2015-12" db="EMBL/GenBank/DDBJ databases">
        <title>De novo transcriptome assembly of four potential Pierce s Disease insect vectors from Arizona vineyards.</title>
        <authorList>
            <person name="Tassone E.E."/>
        </authorList>
    </citation>
    <scope>NUCLEOTIDE SEQUENCE</scope>
</reference>
<keyword evidence="6" id="KW-0865">Zymogen</keyword>
<dbReference type="InterPro" id="IPR016129">
    <property type="entry name" value="Caspase_his_AS"/>
</dbReference>
<sequence length="501" mass="56602">MCEPFSVESNDNELNDNNYNLRINSEVGNVNSRATIASIEELTEEVAVIELITKYQTANMYFEEYDGDDEVFEEYEEPKKSITVRAGREPRVRRISDVIDSIGETSPSPSTKDRSHSFTFPDQHFAQTEAKSVMIVRREEVSHHFHLEGPPKSKQVTAMDSPGFPMTPPMTPSSDVGYYSTGQQPSTPSMMVFRPKWFRYSNSSMDAMSPPKLDTLDAKSFQNPIQPQEPVEMPEPKPQKSSNAEASMPVEKDAVNYNMDHPKRGHAIIFNHEEFTMDNMPARRGSHLDAARLQNTLTALGFSVQVFNDLCLEKIKSIIANLANLDHSDCDCVMVVVLSHGLGTDYLLSYDYPYPVDMLWTPFTPDKCASLAGKPKLFVIQACRGEKLDSGVRLVRTQTDSGGNNYKIPGMTDFLIAYSTVEGFYSWRNPQNGTWFIQSLCEILESEGTTENLATLLLKVSRKVALDFESYNDLIPWQHQQKQVPQIVSTLIRHVYFNAKP</sequence>
<keyword evidence="5" id="KW-0788">Thiol protease</keyword>
<comment type="similarity">
    <text evidence="1 7">Belongs to the peptidase C14A family.</text>
</comment>
<feature type="region of interest" description="Disordered" evidence="8">
    <location>
        <begin position="226"/>
        <end position="247"/>
    </location>
</feature>
<keyword evidence="4" id="KW-0378">Hydrolase</keyword>
<proteinExistence type="inferred from homology"/>
<dbReference type="GO" id="GO:1990525">
    <property type="term" value="F:BIR domain binding"/>
    <property type="evidence" value="ECO:0007669"/>
    <property type="project" value="UniProtKB-ARBA"/>
</dbReference>
<evidence type="ECO:0000259" key="10">
    <source>
        <dbReference type="PROSITE" id="PS50208"/>
    </source>
</evidence>
<feature type="domain" description="Caspase family p20" evidence="10">
    <location>
        <begin position="263"/>
        <end position="387"/>
    </location>
</feature>
<dbReference type="GO" id="GO:0045751">
    <property type="term" value="P:negative regulation of Toll signaling pathway"/>
    <property type="evidence" value="ECO:0007669"/>
    <property type="project" value="UniProtKB-ARBA"/>
</dbReference>
<dbReference type="PROSITE" id="PS01122">
    <property type="entry name" value="CASPASE_CYS"/>
    <property type="match status" value="1"/>
</dbReference>
<dbReference type="Pfam" id="PF00656">
    <property type="entry name" value="Peptidase_C14"/>
    <property type="match status" value="1"/>
</dbReference>
<evidence type="ECO:0000256" key="5">
    <source>
        <dbReference type="ARBA" id="ARBA00022807"/>
    </source>
</evidence>
<dbReference type="InterPro" id="IPR011600">
    <property type="entry name" value="Pept_C14_caspase"/>
</dbReference>
<dbReference type="GO" id="GO:0005737">
    <property type="term" value="C:cytoplasm"/>
    <property type="evidence" value="ECO:0007669"/>
    <property type="project" value="TreeGrafter"/>
</dbReference>
<dbReference type="Gene3D" id="3.40.50.1460">
    <property type="match status" value="1"/>
</dbReference>
<dbReference type="SMART" id="SM00115">
    <property type="entry name" value="CASc"/>
    <property type="match status" value="1"/>
</dbReference>
<dbReference type="FunFam" id="3.40.50.1460:FF:000001">
    <property type="entry name" value="Caspase-3 preproprotein"/>
    <property type="match status" value="1"/>
</dbReference>
<dbReference type="PANTHER" id="PTHR10454">
    <property type="entry name" value="CASPASE"/>
    <property type="match status" value="1"/>
</dbReference>
<evidence type="ECO:0008006" key="15">
    <source>
        <dbReference type="Google" id="ProtNLM"/>
    </source>
</evidence>
<dbReference type="GO" id="GO:0043525">
    <property type="term" value="P:positive regulation of neuron apoptotic process"/>
    <property type="evidence" value="ECO:0007669"/>
    <property type="project" value="TreeGrafter"/>
</dbReference>
<dbReference type="EMBL" id="GEDC01007688">
    <property type="protein sequence ID" value="JAS29610.1"/>
    <property type="molecule type" value="Transcribed_RNA"/>
</dbReference>
<dbReference type="InterPro" id="IPR002398">
    <property type="entry name" value="Pept_C14"/>
</dbReference>
<evidence type="ECO:0000313" key="14">
    <source>
        <dbReference type="EMBL" id="JAS33528.1"/>
    </source>
</evidence>
<name>A0A1B6D4Z5_9HEMI</name>
<dbReference type="InterPro" id="IPR002138">
    <property type="entry name" value="Pept_C14_p10"/>
</dbReference>
<feature type="domain" description="Caspase family p10" evidence="9">
    <location>
        <begin position="404"/>
        <end position="499"/>
    </location>
</feature>
<evidence type="ECO:0000256" key="4">
    <source>
        <dbReference type="ARBA" id="ARBA00022801"/>
    </source>
</evidence>
<dbReference type="InterPro" id="IPR029030">
    <property type="entry name" value="Caspase-like_dom_sf"/>
</dbReference>
<dbReference type="InterPro" id="IPR001309">
    <property type="entry name" value="Pept_C14_p20"/>
</dbReference>
<dbReference type="GO" id="GO:0004197">
    <property type="term" value="F:cysteine-type endopeptidase activity"/>
    <property type="evidence" value="ECO:0007669"/>
    <property type="project" value="InterPro"/>
</dbReference>
<dbReference type="EMBL" id="GEDC01016234">
    <property type="protein sequence ID" value="JAS21064.1"/>
    <property type="molecule type" value="Transcribed_RNA"/>
</dbReference>
<dbReference type="InterPro" id="IPR033139">
    <property type="entry name" value="Caspase_cys_AS"/>
</dbReference>
<dbReference type="InterPro" id="IPR015917">
    <property type="entry name" value="Pept_C14A"/>
</dbReference>
<evidence type="ECO:0000256" key="7">
    <source>
        <dbReference type="RuleBase" id="RU003971"/>
    </source>
</evidence>
<evidence type="ECO:0000256" key="3">
    <source>
        <dbReference type="ARBA" id="ARBA00022703"/>
    </source>
</evidence>
<dbReference type="PRINTS" id="PR00376">
    <property type="entry name" value="IL1BCENZYME"/>
</dbReference>
<evidence type="ECO:0000313" key="11">
    <source>
        <dbReference type="EMBL" id="JAS20747.1"/>
    </source>
</evidence>
<accession>A0A1B6D4Z5</accession>
<organism evidence="11">
    <name type="scientific">Clastoptera arizonana</name>
    <name type="common">Arizona spittle bug</name>
    <dbReference type="NCBI Taxonomy" id="38151"/>
    <lineage>
        <taxon>Eukaryota</taxon>
        <taxon>Metazoa</taxon>
        <taxon>Ecdysozoa</taxon>
        <taxon>Arthropoda</taxon>
        <taxon>Hexapoda</taxon>
        <taxon>Insecta</taxon>
        <taxon>Pterygota</taxon>
        <taxon>Neoptera</taxon>
        <taxon>Paraneoptera</taxon>
        <taxon>Hemiptera</taxon>
        <taxon>Auchenorrhyncha</taxon>
        <taxon>Cercopoidea</taxon>
        <taxon>Clastopteridae</taxon>
        <taxon>Clastoptera</taxon>
    </lineage>
</organism>
<evidence type="ECO:0000256" key="8">
    <source>
        <dbReference type="SAM" id="MobiDB-lite"/>
    </source>
</evidence>
<evidence type="ECO:0000256" key="6">
    <source>
        <dbReference type="ARBA" id="ARBA00023145"/>
    </source>
</evidence>
<dbReference type="EMBL" id="GEDC01016551">
    <property type="protein sequence ID" value="JAS20747.1"/>
    <property type="molecule type" value="Transcribed_RNA"/>
</dbReference>
<evidence type="ECO:0000256" key="2">
    <source>
        <dbReference type="ARBA" id="ARBA00022670"/>
    </source>
</evidence>
<dbReference type="PROSITE" id="PS50208">
    <property type="entry name" value="CASPASE_P20"/>
    <property type="match status" value="1"/>
</dbReference>
<dbReference type="SUPFAM" id="SSF52129">
    <property type="entry name" value="Caspase-like"/>
    <property type="match status" value="1"/>
</dbReference>
<dbReference type="AlphaFoldDB" id="A0A1B6D4Z5"/>
<dbReference type="PROSITE" id="PS01121">
    <property type="entry name" value="CASPASE_HIS"/>
    <property type="match status" value="1"/>
</dbReference>
<evidence type="ECO:0000313" key="13">
    <source>
        <dbReference type="EMBL" id="JAS29610.1"/>
    </source>
</evidence>